<feature type="chain" id="PRO_5045731652" evidence="1">
    <location>
        <begin position="21"/>
        <end position="903"/>
    </location>
</feature>
<evidence type="ECO:0000313" key="3">
    <source>
        <dbReference type="EMBL" id="MFC5271458.1"/>
    </source>
</evidence>
<name>A0ABW0EDX3_9BACT</name>
<keyword evidence="1" id="KW-0732">Signal</keyword>
<dbReference type="Pfam" id="PF20773">
    <property type="entry name" value="InhA-like_MAM"/>
    <property type="match status" value="1"/>
</dbReference>
<reference evidence="4" key="1">
    <citation type="journal article" date="2019" name="Int. J. Syst. Evol. Microbiol.">
        <title>The Global Catalogue of Microorganisms (GCM) 10K type strain sequencing project: providing services to taxonomists for standard genome sequencing and annotation.</title>
        <authorList>
            <consortium name="The Broad Institute Genomics Platform"/>
            <consortium name="The Broad Institute Genome Sequencing Center for Infectious Disease"/>
            <person name="Wu L."/>
            <person name="Ma J."/>
        </authorList>
    </citation>
    <scope>NUCLEOTIDE SEQUENCE [LARGE SCALE GENOMIC DNA]</scope>
    <source>
        <strain evidence="4">KACC 12602</strain>
    </source>
</reference>
<dbReference type="Gene3D" id="2.60.120.260">
    <property type="entry name" value="Galactose-binding domain-like"/>
    <property type="match status" value="2"/>
</dbReference>
<dbReference type="Gene3D" id="2.60.40.10">
    <property type="entry name" value="Immunoglobulins"/>
    <property type="match status" value="1"/>
</dbReference>
<feature type="domain" description="Secretion system C-terminal sorting" evidence="2">
    <location>
        <begin position="829"/>
        <end position="902"/>
    </location>
</feature>
<dbReference type="RefSeq" id="WP_378017820.1">
    <property type="nucleotide sequence ID" value="NZ_JBHSKT010000007.1"/>
</dbReference>
<dbReference type="InterPro" id="IPR013783">
    <property type="entry name" value="Ig-like_fold"/>
</dbReference>
<keyword evidence="4" id="KW-1185">Reference proteome</keyword>
<accession>A0ABW0EDX3</accession>
<gene>
    <name evidence="3" type="ORF">ACFPIB_12610</name>
</gene>
<evidence type="ECO:0000256" key="1">
    <source>
        <dbReference type="SAM" id="SignalP"/>
    </source>
</evidence>
<dbReference type="Proteomes" id="UP001596161">
    <property type="component" value="Unassembled WGS sequence"/>
</dbReference>
<protein>
    <submittedName>
        <fullName evidence="3">T9SS type A sorting domain-containing protein</fullName>
    </submittedName>
</protein>
<sequence length="903" mass="95615">MKKLIPISLFMWILVGQAWAQTCTTTISTFPYFQNFDSGAGSWTAGGSNSSWALGVPSKSGISAAASIPNAWVTNLSGNYNNSEDSYVMSPCFNFTSLVQPIFQAKIFWNSEFSWDGTVLQSSIDNGATWQVVGAFGDPNNWYTDNSLDNRVGGQSVGWAGGPTSFPPGGSGGWVLAKHALTGLGGQANVRLRIAFGSDGSVNNYDGFAFDDVTILETPSLDLQLTTVTSPTSGCALSAAENVCVTITNKGIAAQSNFQVSYQIGTNAPVVETVTATIAPLASYTYCFTQKANLSTPGSYNFSASTMLTGDGDPSNNTQTIIVTSVPVISSFPYSQNFENGNGGWRSGGASSSWALGTPAKQIIQGASSGVNAWVTSLTGTYNTSENSYVMGPCFNFSGLTGGDPDFEMKVWWASEAGYDGAVLQSSINGGATWQTIGAMGQPNNWYNSSTIYGNPGGQQQGWSGGAGWNTTPPGSNGWVKVKHKLTGLAGQSAVMLRVAFGSDPYTTYDGFAFDDVRIGDNTNNLSINSFIPLTQVCGFGTNEKVEVMIENLGSIAVSNYHLQFRVDGGGWSTPATGPTLMPDSPRKFTFTQSADLSAAGPHSIEVRIVNNAGTDPEMVNNNIVYNVTNALFSGTPVTLDFETPPTSMTAARTITNAKATISEISGAGNGTGKGLIMDGIDDPKWVIPAGIIDPWNNNSDNFGGVYVCLGPTNIGYDSIKMTLNLKQLYKATHLNTNFRITVNGKQVGPTYRPPFGGYAAGTTPAWDTITVDLTPFAQKGGIQVGLESSVKEAYDNGNGTANLIDNVQIIRTHYTGIKENILQSNVVVFPNPSNGLFNLKVPTTTRNFSVEVMDLTGKLVKQQTVTNNSGSTQLNLNGTAKGIYILKIASEGNVATRKLIIE</sequence>
<dbReference type="NCBIfam" id="TIGR04183">
    <property type="entry name" value="Por_Secre_tail"/>
    <property type="match status" value="1"/>
</dbReference>
<organism evidence="3 4">
    <name type="scientific">Adhaeribacter terreus</name>
    <dbReference type="NCBI Taxonomy" id="529703"/>
    <lineage>
        <taxon>Bacteria</taxon>
        <taxon>Pseudomonadati</taxon>
        <taxon>Bacteroidota</taxon>
        <taxon>Cytophagia</taxon>
        <taxon>Cytophagales</taxon>
        <taxon>Hymenobacteraceae</taxon>
        <taxon>Adhaeribacter</taxon>
    </lineage>
</organism>
<comment type="caution">
    <text evidence="3">The sequence shown here is derived from an EMBL/GenBank/DDBJ whole genome shotgun (WGS) entry which is preliminary data.</text>
</comment>
<dbReference type="Gene3D" id="2.60.40.3080">
    <property type="match status" value="1"/>
</dbReference>
<evidence type="ECO:0000313" key="4">
    <source>
        <dbReference type="Proteomes" id="UP001596161"/>
    </source>
</evidence>
<feature type="signal peptide" evidence="1">
    <location>
        <begin position="1"/>
        <end position="20"/>
    </location>
</feature>
<dbReference type="EMBL" id="JBHSKT010000007">
    <property type="protein sequence ID" value="MFC5271458.1"/>
    <property type="molecule type" value="Genomic_DNA"/>
</dbReference>
<dbReference type="InterPro" id="IPR026444">
    <property type="entry name" value="Secre_tail"/>
</dbReference>
<proteinExistence type="predicted"/>
<dbReference type="Pfam" id="PF18962">
    <property type="entry name" value="Por_Secre_tail"/>
    <property type="match status" value="1"/>
</dbReference>
<evidence type="ECO:0000259" key="2">
    <source>
        <dbReference type="Pfam" id="PF18962"/>
    </source>
</evidence>